<feature type="non-terminal residue" evidence="2">
    <location>
        <position position="211"/>
    </location>
</feature>
<dbReference type="SMART" id="SM00710">
    <property type="entry name" value="PbH1"/>
    <property type="match status" value="4"/>
</dbReference>
<dbReference type="AlphaFoldDB" id="X1M420"/>
<name>X1M420_9ZZZZ</name>
<protein>
    <recommendedName>
        <fullName evidence="1">Right handed beta helix domain-containing protein</fullName>
    </recommendedName>
</protein>
<dbReference type="InterPro" id="IPR039448">
    <property type="entry name" value="Beta_helix"/>
</dbReference>
<sequence length="211" mass="22414">MILGTLHNVVISGNTIANTPRKGIQVADSPNSNVTITGNTITNTNTSHDADEGAITIYPNTTDISITNNTLTGNYQGFTVRDKAGIVSDVHVNFNNIYGNDGFGVGNFAQGGGMLNATNNWWGTTTDAEVAAMVSGNVAYDPWHLKQIGNLAASNVAKKSVDLTWTTTAAGTFTYRYFDVRYSEAAITSDNWGNATRVTREPVPVAGTSQS</sequence>
<dbReference type="EMBL" id="BARV01020328">
    <property type="protein sequence ID" value="GAI26078.1"/>
    <property type="molecule type" value="Genomic_DNA"/>
</dbReference>
<feature type="domain" description="Right handed beta helix" evidence="1">
    <location>
        <begin position="7"/>
        <end position="96"/>
    </location>
</feature>
<comment type="caution">
    <text evidence="2">The sequence shown here is derived from an EMBL/GenBank/DDBJ whole genome shotgun (WGS) entry which is preliminary data.</text>
</comment>
<dbReference type="InterPro" id="IPR006626">
    <property type="entry name" value="PbH1"/>
</dbReference>
<reference evidence="2" key="1">
    <citation type="journal article" date="2014" name="Front. Microbiol.">
        <title>High frequency of phylogenetically diverse reductive dehalogenase-homologous genes in deep subseafloor sedimentary metagenomes.</title>
        <authorList>
            <person name="Kawai M."/>
            <person name="Futagami T."/>
            <person name="Toyoda A."/>
            <person name="Takaki Y."/>
            <person name="Nishi S."/>
            <person name="Hori S."/>
            <person name="Arai W."/>
            <person name="Tsubouchi T."/>
            <person name="Morono Y."/>
            <person name="Uchiyama I."/>
            <person name="Ito T."/>
            <person name="Fujiyama A."/>
            <person name="Inagaki F."/>
            <person name="Takami H."/>
        </authorList>
    </citation>
    <scope>NUCLEOTIDE SEQUENCE</scope>
    <source>
        <strain evidence="2">Expedition CK06-06</strain>
    </source>
</reference>
<proteinExistence type="predicted"/>
<dbReference type="Pfam" id="PF13229">
    <property type="entry name" value="Beta_helix"/>
    <property type="match status" value="1"/>
</dbReference>
<gene>
    <name evidence="2" type="ORF">S06H3_33948</name>
</gene>
<dbReference type="Gene3D" id="2.160.20.10">
    <property type="entry name" value="Single-stranded right-handed beta-helix, Pectin lyase-like"/>
    <property type="match status" value="1"/>
</dbReference>
<evidence type="ECO:0000259" key="1">
    <source>
        <dbReference type="Pfam" id="PF13229"/>
    </source>
</evidence>
<accession>X1M420</accession>
<dbReference type="InterPro" id="IPR011050">
    <property type="entry name" value="Pectin_lyase_fold/virulence"/>
</dbReference>
<evidence type="ECO:0000313" key="2">
    <source>
        <dbReference type="EMBL" id="GAI26078.1"/>
    </source>
</evidence>
<dbReference type="InterPro" id="IPR012334">
    <property type="entry name" value="Pectin_lyas_fold"/>
</dbReference>
<organism evidence="2">
    <name type="scientific">marine sediment metagenome</name>
    <dbReference type="NCBI Taxonomy" id="412755"/>
    <lineage>
        <taxon>unclassified sequences</taxon>
        <taxon>metagenomes</taxon>
        <taxon>ecological metagenomes</taxon>
    </lineage>
</organism>
<dbReference type="SUPFAM" id="SSF51126">
    <property type="entry name" value="Pectin lyase-like"/>
    <property type="match status" value="1"/>
</dbReference>